<evidence type="ECO:0008006" key="3">
    <source>
        <dbReference type="Google" id="ProtNLM"/>
    </source>
</evidence>
<name>A0A7X5HVX3_9FIRM</name>
<evidence type="ECO:0000313" key="2">
    <source>
        <dbReference type="Proteomes" id="UP000461585"/>
    </source>
</evidence>
<dbReference type="InterPro" id="IPR006530">
    <property type="entry name" value="YD"/>
</dbReference>
<dbReference type="EMBL" id="JAAEEH010000016">
    <property type="protein sequence ID" value="NDL67573.1"/>
    <property type="molecule type" value="Genomic_DNA"/>
</dbReference>
<reference evidence="1 2" key="1">
    <citation type="submission" date="2020-01" db="EMBL/GenBank/DDBJ databases">
        <title>Anaeroalcalibacter tamaniensis gen. nov., sp. nov., moderately halophilic strictly anaerobic fermenter bacterium from mud volcano of Taman peninsula.</title>
        <authorList>
            <person name="Frolova A."/>
            <person name="Merkel A.Y."/>
            <person name="Slobodkin A.I."/>
        </authorList>
    </citation>
    <scope>NUCLEOTIDE SEQUENCE [LARGE SCALE GENOMIC DNA]</scope>
    <source>
        <strain evidence="1 2">F-3ap</strain>
    </source>
</reference>
<organism evidence="1 2">
    <name type="scientific">Anaerotalea alkaliphila</name>
    <dbReference type="NCBI Taxonomy" id="2662126"/>
    <lineage>
        <taxon>Bacteria</taxon>
        <taxon>Bacillati</taxon>
        <taxon>Bacillota</taxon>
        <taxon>Clostridia</taxon>
        <taxon>Eubacteriales</taxon>
        <taxon>Anaerotalea</taxon>
    </lineage>
</organism>
<keyword evidence="2" id="KW-1185">Reference proteome</keyword>
<proteinExistence type="predicted"/>
<gene>
    <name evidence="1" type="ORF">GXN74_07420</name>
</gene>
<dbReference type="RefSeq" id="WP_162370299.1">
    <property type="nucleotide sequence ID" value="NZ_JAAEEH010000016.1"/>
</dbReference>
<dbReference type="Gene3D" id="2.180.10.10">
    <property type="entry name" value="RHS repeat-associated core"/>
    <property type="match status" value="1"/>
</dbReference>
<evidence type="ECO:0000313" key="1">
    <source>
        <dbReference type="EMBL" id="NDL67573.1"/>
    </source>
</evidence>
<comment type="caution">
    <text evidence="1">The sequence shown here is derived from an EMBL/GenBank/DDBJ whole genome shotgun (WGS) entry which is preliminary data.</text>
</comment>
<dbReference type="AlphaFoldDB" id="A0A7X5HVX3"/>
<accession>A0A7X5HVX3</accession>
<dbReference type="Proteomes" id="UP000461585">
    <property type="component" value="Unassembled WGS sequence"/>
</dbReference>
<dbReference type="NCBIfam" id="TIGR01643">
    <property type="entry name" value="YD_repeat_2x"/>
    <property type="match status" value="1"/>
</dbReference>
<sequence length="69" mass="8470">MGIEKRVSRYTYDESNRLTGVVFGDYTGIRYIYDEEGNRVEERYGAWDQEGNWMEWNGKHWEREQERVE</sequence>
<protein>
    <recommendedName>
        <fullName evidence="3">YD repeat-containing protein</fullName>
    </recommendedName>
</protein>